<feature type="transmembrane region" description="Helical" evidence="1">
    <location>
        <begin position="396"/>
        <end position="415"/>
    </location>
</feature>
<dbReference type="EMBL" id="QEHR01000018">
    <property type="protein sequence ID" value="PVW11872.1"/>
    <property type="molecule type" value="Genomic_DNA"/>
</dbReference>
<name>A0A2U0HSM6_9FLAO</name>
<feature type="transmembrane region" description="Helical" evidence="1">
    <location>
        <begin position="12"/>
        <end position="32"/>
    </location>
</feature>
<evidence type="ECO:0000313" key="2">
    <source>
        <dbReference type="EMBL" id="PVW11872.1"/>
    </source>
</evidence>
<dbReference type="OrthoDB" id="1237135at2"/>
<feature type="transmembrane region" description="Helical" evidence="1">
    <location>
        <begin position="518"/>
        <end position="539"/>
    </location>
</feature>
<reference evidence="2 3" key="1">
    <citation type="submission" date="2018-04" db="EMBL/GenBank/DDBJ databases">
        <title>Marixanthomonas spongiae HN-E44 sp. nov., isolated from a marine sponge.</title>
        <authorList>
            <person name="Luo L."/>
            <person name="Zhuang L."/>
        </authorList>
    </citation>
    <scope>NUCLEOTIDE SEQUENCE [LARGE SCALE GENOMIC DNA]</scope>
    <source>
        <strain evidence="2 3">HN-E44</strain>
    </source>
</reference>
<feature type="transmembrane region" description="Helical" evidence="1">
    <location>
        <begin position="52"/>
        <end position="75"/>
    </location>
</feature>
<sequence>MINKIKKYKVLITIISIVTAVILIVLTIDAIYEIDNWKWFNIDFDKRDHIVSAYGALIGGVLAFLSIMFVIYQVLEQREQILQEKEDAVNEKIEEQRDLLKLLSSFLGSIINDIKQQGKDLTTFYKSELEYPALSNQTYFTVNENFNRIIEMDYMSVYKSFRHFFKKEKDWEKKFLNFYRNIDFYLKITPHIREKYSSQLDEKVKRKYSIQSDIQAFLTDLHNIRNKYLKLYPIPPFNPFNSPYFSVLTEFWIDYLNYINFLKNSANKSKIDSDLLDLKVTYYEPLFNELLFLQKKRVPTEFDEIEKLTEDLGKIIIKIDELKFFAKNYANDVKKYCDSYYVEDNINLKSLIELKELIDITLKKKKMSKKKTKIKLARAYELRDFEISHYWKRAQYFWGFLAVIYAGFFATVLGFEKDGNFNINYILIVCSVGCIFSFAWYLVNRGSKMWQEHWEVIINLYEKELDRELYSIKPKVKSHFFNAGKFSVSRVNIVVSFLVFVSWIGLWVYTIIEYKLPLKSYILTAIITLIGLFLVYFFGKGKNDKK</sequence>
<dbReference type="RefSeq" id="WP_116695685.1">
    <property type="nucleotide sequence ID" value="NZ_QEHR01000018.1"/>
</dbReference>
<keyword evidence="1" id="KW-0812">Transmembrane</keyword>
<gene>
    <name evidence="2" type="ORF">DDV96_15490</name>
</gene>
<keyword evidence="1" id="KW-0472">Membrane</keyword>
<comment type="caution">
    <text evidence="2">The sequence shown here is derived from an EMBL/GenBank/DDBJ whole genome shotgun (WGS) entry which is preliminary data.</text>
</comment>
<dbReference type="Proteomes" id="UP000245962">
    <property type="component" value="Unassembled WGS sequence"/>
</dbReference>
<dbReference type="InterPro" id="IPR056918">
    <property type="entry name" value="8xMP"/>
</dbReference>
<evidence type="ECO:0008006" key="4">
    <source>
        <dbReference type="Google" id="ProtNLM"/>
    </source>
</evidence>
<proteinExistence type="predicted"/>
<keyword evidence="3" id="KW-1185">Reference proteome</keyword>
<keyword evidence="1" id="KW-1133">Transmembrane helix</keyword>
<accession>A0A2U0HSM6</accession>
<dbReference type="AlphaFoldDB" id="A0A2U0HSM6"/>
<protein>
    <recommendedName>
        <fullName evidence="4">Phage abortive infection protein</fullName>
    </recommendedName>
</protein>
<organism evidence="2 3">
    <name type="scientific">Marixanthomonas spongiae</name>
    <dbReference type="NCBI Taxonomy" id="2174845"/>
    <lineage>
        <taxon>Bacteria</taxon>
        <taxon>Pseudomonadati</taxon>
        <taxon>Bacteroidota</taxon>
        <taxon>Flavobacteriia</taxon>
        <taxon>Flavobacteriales</taxon>
        <taxon>Flavobacteriaceae</taxon>
        <taxon>Marixanthomonas</taxon>
    </lineage>
</organism>
<dbReference type="Pfam" id="PF24838">
    <property type="entry name" value="8xMP"/>
    <property type="match status" value="1"/>
</dbReference>
<feature type="transmembrane region" description="Helical" evidence="1">
    <location>
        <begin position="491"/>
        <end position="512"/>
    </location>
</feature>
<dbReference type="InterPro" id="IPR036019">
    <property type="entry name" value="MscL_channel"/>
</dbReference>
<evidence type="ECO:0000256" key="1">
    <source>
        <dbReference type="SAM" id="Phobius"/>
    </source>
</evidence>
<feature type="transmembrane region" description="Helical" evidence="1">
    <location>
        <begin position="421"/>
        <end position="443"/>
    </location>
</feature>
<dbReference type="SUPFAM" id="SSF81330">
    <property type="entry name" value="Gated mechanosensitive channel"/>
    <property type="match status" value="1"/>
</dbReference>
<evidence type="ECO:0000313" key="3">
    <source>
        <dbReference type="Proteomes" id="UP000245962"/>
    </source>
</evidence>